<accession>A0A0A9D469</accession>
<name>A0A0A9D469_ARUDO</name>
<evidence type="ECO:0000313" key="1">
    <source>
        <dbReference type="EMBL" id="JAD82581.1"/>
    </source>
</evidence>
<dbReference type="EMBL" id="GBRH01215314">
    <property type="protein sequence ID" value="JAD82581.1"/>
    <property type="molecule type" value="Transcribed_RNA"/>
</dbReference>
<sequence>MGKGLEESYELGPGKVIAGILKRINKGASIENIGA</sequence>
<proteinExistence type="predicted"/>
<organism evidence="1">
    <name type="scientific">Arundo donax</name>
    <name type="common">Giant reed</name>
    <name type="synonym">Donax arundinaceus</name>
    <dbReference type="NCBI Taxonomy" id="35708"/>
    <lineage>
        <taxon>Eukaryota</taxon>
        <taxon>Viridiplantae</taxon>
        <taxon>Streptophyta</taxon>
        <taxon>Embryophyta</taxon>
        <taxon>Tracheophyta</taxon>
        <taxon>Spermatophyta</taxon>
        <taxon>Magnoliopsida</taxon>
        <taxon>Liliopsida</taxon>
        <taxon>Poales</taxon>
        <taxon>Poaceae</taxon>
        <taxon>PACMAD clade</taxon>
        <taxon>Arundinoideae</taxon>
        <taxon>Arundineae</taxon>
        <taxon>Arundo</taxon>
    </lineage>
</organism>
<dbReference type="AlphaFoldDB" id="A0A0A9D469"/>
<reference evidence="1" key="1">
    <citation type="submission" date="2014-09" db="EMBL/GenBank/DDBJ databases">
        <authorList>
            <person name="Magalhaes I.L.F."/>
            <person name="Oliveira U."/>
            <person name="Santos F.R."/>
            <person name="Vidigal T.H.D.A."/>
            <person name="Brescovit A.D."/>
            <person name="Santos A.J."/>
        </authorList>
    </citation>
    <scope>NUCLEOTIDE SEQUENCE</scope>
    <source>
        <tissue evidence="1">Shoot tissue taken approximately 20 cm above the soil surface</tissue>
    </source>
</reference>
<reference evidence="1" key="2">
    <citation type="journal article" date="2015" name="Data Brief">
        <title>Shoot transcriptome of the giant reed, Arundo donax.</title>
        <authorList>
            <person name="Barrero R.A."/>
            <person name="Guerrero F.D."/>
            <person name="Moolhuijzen P."/>
            <person name="Goolsby J.A."/>
            <person name="Tidwell J."/>
            <person name="Bellgard S.E."/>
            <person name="Bellgard M.I."/>
        </authorList>
    </citation>
    <scope>NUCLEOTIDE SEQUENCE</scope>
    <source>
        <tissue evidence="1">Shoot tissue taken approximately 20 cm above the soil surface</tissue>
    </source>
</reference>
<protein>
    <submittedName>
        <fullName evidence="1">Malonyl CoA-acyl carrier protein transacylase</fullName>
    </submittedName>
</protein>